<dbReference type="NCBIfam" id="TIGR03635">
    <property type="entry name" value="uS17_bact"/>
    <property type="match status" value="1"/>
</dbReference>
<dbReference type="GO" id="GO:0003735">
    <property type="term" value="F:structural constituent of ribosome"/>
    <property type="evidence" value="ECO:0007669"/>
    <property type="project" value="UniProtKB-UniRule"/>
</dbReference>
<dbReference type="HAMAP" id="MF_01345_B">
    <property type="entry name" value="Ribosomal_uS17_B"/>
    <property type="match status" value="1"/>
</dbReference>
<evidence type="ECO:0000313" key="9">
    <source>
        <dbReference type="Proteomes" id="UP000034536"/>
    </source>
</evidence>
<name>A0A0G0DDE6_9BACT</name>
<proteinExistence type="inferred from homology"/>
<keyword evidence="4 6" id="KW-0689">Ribosomal protein</keyword>
<evidence type="ECO:0000313" key="8">
    <source>
        <dbReference type="EMBL" id="KKP86661.1"/>
    </source>
</evidence>
<dbReference type="InterPro" id="IPR019984">
    <property type="entry name" value="Ribosomal_uS17_bact/chlr"/>
</dbReference>
<dbReference type="GO" id="GO:0022627">
    <property type="term" value="C:cytosolic small ribosomal subunit"/>
    <property type="evidence" value="ECO:0007669"/>
    <property type="project" value="UniProtKB-UniRule"/>
</dbReference>
<dbReference type="PRINTS" id="PR00973">
    <property type="entry name" value="RIBOSOMALS17"/>
</dbReference>
<keyword evidence="3 6" id="KW-0694">RNA-binding</keyword>
<evidence type="ECO:0000256" key="5">
    <source>
        <dbReference type="ARBA" id="ARBA00023274"/>
    </source>
</evidence>
<dbReference type="PANTHER" id="PTHR10744">
    <property type="entry name" value="40S RIBOSOMAL PROTEIN S11 FAMILY MEMBER"/>
    <property type="match status" value="1"/>
</dbReference>
<keyword evidence="5 6" id="KW-0687">Ribonucleoprotein</keyword>
<dbReference type="EMBL" id="LBQX01000017">
    <property type="protein sequence ID" value="KKP86661.1"/>
    <property type="molecule type" value="Genomic_DNA"/>
</dbReference>
<reference evidence="8 9" key="1">
    <citation type="journal article" date="2015" name="Nature">
        <title>rRNA introns, odd ribosomes, and small enigmatic genomes across a large radiation of phyla.</title>
        <authorList>
            <person name="Brown C.T."/>
            <person name="Hug L.A."/>
            <person name="Thomas B.C."/>
            <person name="Sharon I."/>
            <person name="Castelle C.J."/>
            <person name="Singh A."/>
            <person name="Wilkins M.J."/>
            <person name="Williams K.H."/>
            <person name="Banfield J.F."/>
        </authorList>
    </citation>
    <scope>NUCLEOTIDE SEQUENCE [LARGE SCALE GENOMIC DNA]</scope>
</reference>
<protein>
    <recommendedName>
        <fullName evidence="6">Small ribosomal subunit protein uS17</fullName>
    </recommendedName>
</protein>
<keyword evidence="2 6" id="KW-0699">rRNA-binding</keyword>
<comment type="similarity">
    <text evidence="1 6 7">Belongs to the universal ribosomal protein uS17 family.</text>
</comment>
<evidence type="ECO:0000256" key="3">
    <source>
        <dbReference type="ARBA" id="ARBA00022884"/>
    </source>
</evidence>
<dbReference type="InterPro" id="IPR019979">
    <property type="entry name" value="Ribosomal_uS17_CS"/>
</dbReference>
<evidence type="ECO:0000256" key="4">
    <source>
        <dbReference type="ARBA" id="ARBA00022980"/>
    </source>
</evidence>
<gene>
    <name evidence="6" type="primary">rpsQ</name>
    <name evidence="8" type="ORF">UR89_C0017G0016</name>
</gene>
<dbReference type="Pfam" id="PF00366">
    <property type="entry name" value="Ribosomal_S17"/>
    <property type="match status" value="1"/>
</dbReference>
<organism evidence="8 9">
    <name type="scientific">Candidatus Roizmanbacteria bacterium GW2011_GWA2_35_8</name>
    <dbReference type="NCBI Taxonomy" id="1618479"/>
    <lineage>
        <taxon>Bacteria</taxon>
        <taxon>Candidatus Roizmaniibacteriota</taxon>
    </lineage>
</organism>
<dbReference type="InterPro" id="IPR012340">
    <property type="entry name" value="NA-bd_OB-fold"/>
</dbReference>
<dbReference type="Gene3D" id="2.40.50.140">
    <property type="entry name" value="Nucleic acid-binding proteins"/>
    <property type="match status" value="1"/>
</dbReference>
<sequence length="81" mass="9565">MKKILSGEIVSTKMQKTIVVSVERKFRHPRYKKVIIKHKKYKVHNEIADLKVGDKVNIEETRPISKDKHFIVINKIEVKKV</sequence>
<dbReference type="CDD" id="cd00364">
    <property type="entry name" value="Ribosomal_uS17"/>
    <property type="match status" value="1"/>
</dbReference>
<dbReference type="AlphaFoldDB" id="A0A0G0DDE6"/>
<accession>A0A0G0DDE6</accession>
<dbReference type="PROSITE" id="PS00056">
    <property type="entry name" value="RIBOSOMAL_S17"/>
    <property type="match status" value="1"/>
</dbReference>
<evidence type="ECO:0000256" key="2">
    <source>
        <dbReference type="ARBA" id="ARBA00022730"/>
    </source>
</evidence>
<comment type="function">
    <text evidence="6">One of the primary rRNA binding proteins, it binds specifically to the 5'-end of 16S ribosomal RNA.</text>
</comment>
<evidence type="ECO:0000256" key="7">
    <source>
        <dbReference type="RuleBase" id="RU003872"/>
    </source>
</evidence>
<dbReference type="PATRIC" id="fig|1618479.3.peg.301"/>
<dbReference type="SUPFAM" id="SSF50249">
    <property type="entry name" value="Nucleic acid-binding proteins"/>
    <property type="match status" value="1"/>
</dbReference>
<comment type="caution">
    <text evidence="8">The sequence shown here is derived from an EMBL/GenBank/DDBJ whole genome shotgun (WGS) entry which is preliminary data.</text>
</comment>
<comment type="subunit">
    <text evidence="6">Part of the 30S ribosomal subunit.</text>
</comment>
<dbReference type="PANTHER" id="PTHR10744:SF1">
    <property type="entry name" value="SMALL RIBOSOMAL SUBUNIT PROTEIN US17M"/>
    <property type="match status" value="1"/>
</dbReference>
<dbReference type="InterPro" id="IPR000266">
    <property type="entry name" value="Ribosomal_uS17"/>
</dbReference>
<dbReference type="Proteomes" id="UP000034536">
    <property type="component" value="Unassembled WGS sequence"/>
</dbReference>
<dbReference type="GO" id="GO:0019843">
    <property type="term" value="F:rRNA binding"/>
    <property type="evidence" value="ECO:0007669"/>
    <property type="project" value="UniProtKB-UniRule"/>
</dbReference>
<evidence type="ECO:0000256" key="1">
    <source>
        <dbReference type="ARBA" id="ARBA00010254"/>
    </source>
</evidence>
<dbReference type="NCBIfam" id="NF004123">
    <property type="entry name" value="PRK05610.1"/>
    <property type="match status" value="1"/>
</dbReference>
<evidence type="ECO:0000256" key="6">
    <source>
        <dbReference type="HAMAP-Rule" id="MF_01345"/>
    </source>
</evidence>
<dbReference type="GO" id="GO:0006412">
    <property type="term" value="P:translation"/>
    <property type="evidence" value="ECO:0007669"/>
    <property type="project" value="UniProtKB-UniRule"/>
</dbReference>